<evidence type="ECO:0000313" key="4">
    <source>
        <dbReference type="Proteomes" id="UP000011087"/>
    </source>
</evidence>
<organism evidence="2">
    <name type="scientific">Guillardia theta (strain CCMP2712)</name>
    <name type="common">Cryptophyte</name>
    <dbReference type="NCBI Taxonomy" id="905079"/>
    <lineage>
        <taxon>Eukaryota</taxon>
        <taxon>Cryptophyceae</taxon>
        <taxon>Pyrenomonadales</taxon>
        <taxon>Geminigeraceae</taxon>
        <taxon>Guillardia</taxon>
    </lineage>
</organism>
<feature type="region of interest" description="Disordered" evidence="1">
    <location>
        <begin position="97"/>
        <end position="249"/>
    </location>
</feature>
<evidence type="ECO:0000313" key="2">
    <source>
        <dbReference type="EMBL" id="EKX36020.1"/>
    </source>
</evidence>
<dbReference type="AlphaFoldDB" id="L1IJN0"/>
<protein>
    <submittedName>
        <fullName evidence="2 3">Uncharacterized protein</fullName>
    </submittedName>
</protein>
<dbReference type="RefSeq" id="XP_005823000.1">
    <property type="nucleotide sequence ID" value="XM_005822943.1"/>
</dbReference>
<dbReference type="KEGG" id="gtt:GUITHDRAFT_155339"/>
<feature type="compositionally biased region" description="Basic and acidic residues" evidence="1">
    <location>
        <begin position="240"/>
        <end position="249"/>
    </location>
</feature>
<dbReference type="HOGENOM" id="CLU_1118159_0_0_1"/>
<proteinExistence type="predicted"/>
<evidence type="ECO:0000256" key="1">
    <source>
        <dbReference type="SAM" id="MobiDB-lite"/>
    </source>
</evidence>
<evidence type="ECO:0000313" key="3">
    <source>
        <dbReference type="EnsemblProtists" id="EKX36020"/>
    </source>
</evidence>
<reference evidence="2 4" key="1">
    <citation type="journal article" date="2012" name="Nature">
        <title>Algal genomes reveal evolutionary mosaicism and the fate of nucleomorphs.</title>
        <authorList>
            <consortium name="DOE Joint Genome Institute"/>
            <person name="Curtis B.A."/>
            <person name="Tanifuji G."/>
            <person name="Burki F."/>
            <person name="Gruber A."/>
            <person name="Irimia M."/>
            <person name="Maruyama S."/>
            <person name="Arias M.C."/>
            <person name="Ball S.G."/>
            <person name="Gile G.H."/>
            <person name="Hirakawa Y."/>
            <person name="Hopkins J.F."/>
            <person name="Kuo A."/>
            <person name="Rensing S.A."/>
            <person name="Schmutz J."/>
            <person name="Symeonidi A."/>
            <person name="Elias M."/>
            <person name="Eveleigh R.J."/>
            <person name="Herman E.K."/>
            <person name="Klute M.J."/>
            <person name="Nakayama T."/>
            <person name="Obornik M."/>
            <person name="Reyes-Prieto A."/>
            <person name="Armbrust E.V."/>
            <person name="Aves S.J."/>
            <person name="Beiko R.G."/>
            <person name="Coutinho P."/>
            <person name="Dacks J.B."/>
            <person name="Durnford D.G."/>
            <person name="Fast N.M."/>
            <person name="Green B.R."/>
            <person name="Grisdale C.J."/>
            <person name="Hempel F."/>
            <person name="Henrissat B."/>
            <person name="Hoppner M.P."/>
            <person name="Ishida K."/>
            <person name="Kim E."/>
            <person name="Koreny L."/>
            <person name="Kroth P.G."/>
            <person name="Liu Y."/>
            <person name="Malik S.B."/>
            <person name="Maier U.G."/>
            <person name="McRose D."/>
            <person name="Mock T."/>
            <person name="Neilson J.A."/>
            <person name="Onodera N.T."/>
            <person name="Poole A.M."/>
            <person name="Pritham E.J."/>
            <person name="Richards T.A."/>
            <person name="Rocap G."/>
            <person name="Roy S.W."/>
            <person name="Sarai C."/>
            <person name="Schaack S."/>
            <person name="Shirato S."/>
            <person name="Slamovits C.H."/>
            <person name="Spencer D.F."/>
            <person name="Suzuki S."/>
            <person name="Worden A.Z."/>
            <person name="Zauner S."/>
            <person name="Barry K."/>
            <person name="Bell C."/>
            <person name="Bharti A.K."/>
            <person name="Crow J.A."/>
            <person name="Grimwood J."/>
            <person name="Kramer R."/>
            <person name="Lindquist E."/>
            <person name="Lucas S."/>
            <person name="Salamov A."/>
            <person name="McFadden G.I."/>
            <person name="Lane C.E."/>
            <person name="Keeling P.J."/>
            <person name="Gray M.W."/>
            <person name="Grigoriev I.V."/>
            <person name="Archibald J.M."/>
        </authorList>
    </citation>
    <scope>NUCLEOTIDE SEQUENCE</scope>
    <source>
        <strain evidence="2 4">CCMP2712</strain>
    </source>
</reference>
<feature type="compositionally biased region" description="Polar residues" evidence="1">
    <location>
        <begin position="212"/>
        <end position="223"/>
    </location>
</feature>
<feature type="non-terminal residue" evidence="2">
    <location>
        <position position="249"/>
    </location>
</feature>
<keyword evidence="4" id="KW-1185">Reference proteome</keyword>
<name>L1IJN0_GUITC</name>
<dbReference type="GeneID" id="17292786"/>
<gene>
    <name evidence="2" type="ORF">GUITHDRAFT_155339</name>
</gene>
<feature type="compositionally biased region" description="Basic and acidic residues" evidence="1">
    <location>
        <begin position="106"/>
        <end position="115"/>
    </location>
</feature>
<dbReference type="PaxDb" id="55529-EKX36020"/>
<reference evidence="3" key="3">
    <citation type="submission" date="2016-03" db="UniProtKB">
        <authorList>
            <consortium name="EnsemblProtists"/>
        </authorList>
    </citation>
    <scope>IDENTIFICATION</scope>
</reference>
<feature type="compositionally biased region" description="Polar residues" evidence="1">
    <location>
        <begin position="133"/>
        <end position="152"/>
    </location>
</feature>
<dbReference type="EnsemblProtists" id="EKX36020">
    <property type="protein sequence ID" value="EKX36020"/>
    <property type="gene ID" value="GUITHDRAFT_155339"/>
</dbReference>
<feature type="region of interest" description="Disordered" evidence="1">
    <location>
        <begin position="1"/>
        <end position="22"/>
    </location>
</feature>
<reference evidence="4" key="2">
    <citation type="submission" date="2012-11" db="EMBL/GenBank/DDBJ databases">
        <authorList>
            <person name="Kuo A."/>
            <person name="Curtis B.A."/>
            <person name="Tanifuji G."/>
            <person name="Burki F."/>
            <person name="Gruber A."/>
            <person name="Irimia M."/>
            <person name="Maruyama S."/>
            <person name="Arias M.C."/>
            <person name="Ball S.G."/>
            <person name="Gile G.H."/>
            <person name="Hirakawa Y."/>
            <person name="Hopkins J.F."/>
            <person name="Rensing S.A."/>
            <person name="Schmutz J."/>
            <person name="Symeonidi A."/>
            <person name="Elias M."/>
            <person name="Eveleigh R.J."/>
            <person name="Herman E.K."/>
            <person name="Klute M.J."/>
            <person name="Nakayama T."/>
            <person name="Obornik M."/>
            <person name="Reyes-Prieto A."/>
            <person name="Armbrust E.V."/>
            <person name="Aves S.J."/>
            <person name="Beiko R.G."/>
            <person name="Coutinho P."/>
            <person name="Dacks J.B."/>
            <person name="Durnford D.G."/>
            <person name="Fast N.M."/>
            <person name="Green B.R."/>
            <person name="Grisdale C."/>
            <person name="Hempe F."/>
            <person name="Henrissat B."/>
            <person name="Hoppner M.P."/>
            <person name="Ishida K.-I."/>
            <person name="Kim E."/>
            <person name="Koreny L."/>
            <person name="Kroth P.G."/>
            <person name="Liu Y."/>
            <person name="Malik S.-B."/>
            <person name="Maier U.G."/>
            <person name="McRose D."/>
            <person name="Mock T."/>
            <person name="Neilson J.A."/>
            <person name="Onodera N.T."/>
            <person name="Poole A.M."/>
            <person name="Pritham E.J."/>
            <person name="Richards T.A."/>
            <person name="Rocap G."/>
            <person name="Roy S.W."/>
            <person name="Sarai C."/>
            <person name="Schaack S."/>
            <person name="Shirato S."/>
            <person name="Slamovits C.H."/>
            <person name="Spencer D.F."/>
            <person name="Suzuki S."/>
            <person name="Worden A.Z."/>
            <person name="Zauner S."/>
            <person name="Barry K."/>
            <person name="Bell C."/>
            <person name="Bharti A.K."/>
            <person name="Crow J.A."/>
            <person name="Grimwood J."/>
            <person name="Kramer R."/>
            <person name="Lindquist E."/>
            <person name="Lucas S."/>
            <person name="Salamov A."/>
            <person name="McFadden G.I."/>
            <person name="Lane C.E."/>
            <person name="Keeling P.J."/>
            <person name="Gray M.W."/>
            <person name="Grigoriev I.V."/>
            <person name="Archibald J.M."/>
        </authorList>
    </citation>
    <scope>NUCLEOTIDE SEQUENCE</scope>
    <source>
        <strain evidence="4">CCMP2712</strain>
    </source>
</reference>
<sequence>MCPGVTSLPTTPEHNQEAQRFPDRPMVLWQQRGSRATWGFASSYKVIDENFDFLSYIEDVEQNRKAAFVEQLLWAIKNSKFENTISPEILSAIAMKGKRNKKQVYRQHDDAEKGAKGCAIESSQDAIGETKDSPATQKNASPLPANSETQSEADVESGASRRRSDPSIASRAEDKHHKKVSGRNDAEVLQKPSSDPASKGGSEEKKKRPQNPAKQHSKSTTVPPGQERNDQVGGAIDADSSSKIEKYSL</sequence>
<dbReference type="Proteomes" id="UP000011087">
    <property type="component" value="Unassembled WGS sequence"/>
</dbReference>
<accession>L1IJN0</accession>
<dbReference type="EMBL" id="JH993080">
    <property type="protein sequence ID" value="EKX36020.1"/>
    <property type="molecule type" value="Genomic_DNA"/>
</dbReference>